<dbReference type="Proteomes" id="UP001430848">
    <property type="component" value="Unassembled WGS sequence"/>
</dbReference>
<evidence type="ECO:0008006" key="5">
    <source>
        <dbReference type="Google" id="ProtNLM"/>
    </source>
</evidence>
<evidence type="ECO:0000313" key="3">
    <source>
        <dbReference type="EMBL" id="KAK7721858.1"/>
    </source>
</evidence>
<name>A0ABR1NZW2_DIAER</name>
<keyword evidence="2" id="KW-0812">Transmembrane</keyword>
<keyword evidence="2" id="KW-0472">Membrane</keyword>
<evidence type="ECO:0000256" key="1">
    <source>
        <dbReference type="SAM" id="MobiDB-lite"/>
    </source>
</evidence>
<feature type="transmembrane region" description="Helical" evidence="2">
    <location>
        <begin position="99"/>
        <end position="118"/>
    </location>
</feature>
<keyword evidence="4" id="KW-1185">Reference proteome</keyword>
<evidence type="ECO:0000313" key="4">
    <source>
        <dbReference type="Proteomes" id="UP001430848"/>
    </source>
</evidence>
<feature type="compositionally biased region" description="Acidic residues" evidence="1">
    <location>
        <begin position="47"/>
        <end position="68"/>
    </location>
</feature>
<proteinExistence type="predicted"/>
<dbReference type="EMBL" id="JAKNSF020000068">
    <property type="protein sequence ID" value="KAK7721858.1"/>
    <property type="molecule type" value="Genomic_DNA"/>
</dbReference>
<organism evidence="3 4">
    <name type="scientific">Diaporthe eres</name>
    <name type="common">Phomopsis oblonga</name>
    <dbReference type="NCBI Taxonomy" id="83184"/>
    <lineage>
        <taxon>Eukaryota</taxon>
        <taxon>Fungi</taxon>
        <taxon>Dikarya</taxon>
        <taxon>Ascomycota</taxon>
        <taxon>Pezizomycotina</taxon>
        <taxon>Sordariomycetes</taxon>
        <taxon>Sordariomycetidae</taxon>
        <taxon>Diaporthales</taxon>
        <taxon>Diaporthaceae</taxon>
        <taxon>Diaporthe</taxon>
        <taxon>Diaporthe eres species complex</taxon>
    </lineage>
</organism>
<accession>A0ABR1NZW2</accession>
<keyword evidence="2" id="KW-1133">Transmembrane helix</keyword>
<feature type="compositionally biased region" description="Low complexity" evidence="1">
    <location>
        <begin position="76"/>
        <end position="86"/>
    </location>
</feature>
<protein>
    <recommendedName>
        <fullName evidence="5">Secreted protein</fullName>
    </recommendedName>
</protein>
<sequence>MQATCGSFFGGGGVVWALATVCTCAGVSGELPTAAAAGSSPLSSSVVDDDDEEVDESESDCESDDELDGVVGAKTSSLSSSSSSASPGRPVLLGPEDTGIVVGVCVVVVVAVDVCVMVRTRCWPSWAVRVTCLRLG</sequence>
<feature type="region of interest" description="Disordered" evidence="1">
    <location>
        <begin position="34"/>
        <end position="90"/>
    </location>
</feature>
<reference evidence="3 4" key="1">
    <citation type="submission" date="2024-02" db="EMBL/GenBank/DDBJ databases">
        <title>De novo assembly and annotation of 12 fungi associated with fruit tree decline syndrome in Ontario, Canada.</title>
        <authorList>
            <person name="Sulman M."/>
            <person name="Ellouze W."/>
            <person name="Ilyukhin E."/>
        </authorList>
    </citation>
    <scope>NUCLEOTIDE SEQUENCE [LARGE SCALE GENOMIC DNA]</scope>
    <source>
        <strain evidence="3 4">M169</strain>
    </source>
</reference>
<comment type="caution">
    <text evidence="3">The sequence shown here is derived from an EMBL/GenBank/DDBJ whole genome shotgun (WGS) entry which is preliminary data.</text>
</comment>
<evidence type="ECO:0000256" key="2">
    <source>
        <dbReference type="SAM" id="Phobius"/>
    </source>
</evidence>
<gene>
    <name evidence="3" type="ORF">SLS63_009383</name>
</gene>